<dbReference type="InterPro" id="IPR000276">
    <property type="entry name" value="GPCR_Rhodpsn"/>
</dbReference>
<dbReference type="OrthoDB" id="9881476at2759"/>
<dbReference type="PRINTS" id="PR00237">
    <property type="entry name" value="GPCRRHODOPSN"/>
</dbReference>
<evidence type="ECO:0000313" key="13">
    <source>
        <dbReference type="Proteomes" id="UP000318571"/>
    </source>
</evidence>
<evidence type="ECO:0000256" key="3">
    <source>
        <dbReference type="ARBA" id="ARBA00022475"/>
    </source>
</evidence>
<keyword evidence="13" id="KW-1185">Reference proteome</keyword>
<dbReference type="GO" id="GO:0005886">
    <property type="term" value="C:plasma membrane"/>
    <property type="evidence" value="ECO:0007669"/>
    <property type="project" value="UniProtKB-SubCell"/>
</dbReference>
<reference evidence="12 13" key="1">
    <citation type="journal article" date="2018" name="Nat. Ecol. Evol.">
        <title>Genomic signatures of mitonuclear coevolution across populations of Tigriopus californicus.</title>
        <authorList>
            <person name="Barreto F.S."/>
            <person name="Watson E.T."/>
            <person name="Lima T.G."/>
            <person name="Willett C.S."/>
            <person name="Edmands S."/>
            <person name="Li W."/>
            <person name="Burton R.S."/>
        </authorList>
    </citation>
    <scope>NUCLEOTIDE SEQUENCE [LARGE SCALE GENOMIC DNA]</scope>
    <source>
        <strain evidence="12 13">San Diego</strain>
    </source>
</reference>
<dbReference type="Gene3D" id="1.20.1070.10">
    <property type="entry name" value="Rhodopsin 7-helix transmembrane proteins"/>
    <property type="match status" value="1"/>
</dbReference>
<evidence type="ECO:0000256" key="8">
    <source>
        <dbReference type="ARBA" id="ARBA00023170"/>
    </source>
</evidence>
<evidence type="ECO:0000256" key="5">
    <source>
        <dbReference type="ARBA" id="ARBA00022989"/>
    </source>
</evidence>
<dbReference type="GO" id="GO:0004930">
    <property type="term" value="F:G protein-coupled receptor activity"/>
    <property type="evidence" value="ECO:0007669"/>
    <property type="project" value="UniProtKB-KW"/>
</dbReference>
<evidence type="ECO:0000256" key="6">
    <source>
        <dbReference type="ARBA" id="ARBA00023040"/>
    </source>
</evidence>
<keyword evidence="9" id="KW-0807">Transducer</keyword>
<dbReference type="PANTHER" id="PTHR24228:SF74">
    <property type="entry name" value="G-PROTEIN COUPLED RECEPTORS FAMILY 1 PROFILE DOMAIN-CONTAINING PROTEIN"/>
    <property type="match status" value="1"/>
</dbReference>
<sequence length="463" mass="53074">MWNTLLSFNLAPDFMDINDSNQTCTSETVVNYSSICVDWEHELFNMEACNHLNHAMSLYAAVICIGNALIGCCGNLLTLLAIPYSVYNNKFGFKRSRDTATILIMNLAFADFVYCLVNLPLYSIQYWSGRWPFGGTACRYFAAFRYWNAFAEWMSLAIIALSRCIGLVRNQRCFSWKQGQLIVLAIWVYAAILVSIVLTEIYGKFGYNCMIGKCDFLRVQPNRMDPHLVFYSIAFGIPCFVILISYSVIWCYAKNSAKYLRQSSEENRRLVMKRESSMTRTLFAICVCYIIFVGPIAIVNIIDPTGQLPALHLTFFCLYWFQYSLNFLIYAARCQQYKRAYAFLLGQMFPCCCQFTAKATLIILNGHNRVEANHQPITRPGAEIGINNLLEISKEPTSKSVMSSLNAAVVLVDKRHSWNRSIIYETMTDNEMWTTGIQVGMNQEEVTLRIHTHMKSRIRTMTM</sequence>
<dbReference type="SUPFAM" id="SSF81321">
    <property type="entry name" value="Family A G protein-coupled receptor-like"/>
    <property type="match status" value="1"/>
</dbReference>
<organism evidence="12 13">
    <name type="scientific">Tigriopus californicus</name>
    <name type="common">Marine copepod</name>
    <dbReference type="NCBI Taxonomy" id="6832"/>
    <lineage>
        <taxon>Eukaryota</taxon>
        <taxon>Metazoa</taxon>
        <taxon>Ecdysozoa</taxon>
        <taxon>Arthropoda</taxon>
        <taxon>Crustacea</taxon>
        <taxon>Multicrustacea</taxon>
        <taxon>Hexanauplia</taxon>
        <taxon>Copepoda</taxon>
        <taxon>Harpacticoida</taxon>
        <taxon>Harpacticidae</taxon>
        <taxon>Tigriopus</taxon>
    </lineage>
</organism>
<dbReference type="AlphaFoldDB" id="A0A553PGX9"/>
<gene>
    <name evidence="12" type="ORF">TCAL_13052</name>
</gene>
<evidence type="ECO:0000256" key="2">
    <source>
        <dbReference type="ARBA" id="ARBA00010663"/>
    </source>
</evidence>
<dbReference type="PROSITE" id="PS50262">
    <property type="entry name" value="G_PROTEIN_RECEP_F1_2"/>
    <property type="match status" value="1"/>
</dbReference>
<feature type="domain" description="G-protein coupled receptors family 1 profile" evidence="11">
    <location>
        <begin position="74"/>
        <end position="330"/>
    </location>
</feature>
<comment type="caution">
    <text evidence="12">The sequence shown here is derived from an EMBL/GenBank/DDBJ whole genome shotgun (WGS) entry which is preliminary data.</text>
</comment>
<feature type="transmembrane region" description="Helical" evidence="10">
    <location>
        <begin position="58"/>
        <end position="82"/>
    </location>
</feature>
<keyword evidence="6" id="KW-0297">G-protein coupled receptor</keyword>
<comment type="subcellular location">
    <subcellularLocation>
        <location evidence="1">Cell membrane</location>
        <topology evidence="1">Multi-pass membrane protein</topology>
    </subcellularLocation>
</comment>
<feature type="transmembrane region" description="Helical" evidence="10">
    <location>
        <begin position="228"/>
        <end position="253"/>
    </location>
</feature>
<comment type="similarity">
    <text evidence="2">Belongs to the G-protein coupled receptor 1 family.</text>
</comment>
<dbReference type="Pfam" id="PF00001">
    <property type="entry name" value="7tm_1"/>
    <property type="match status" value="1"/>
</dbReference>
<keyword evidence="7 10" id="KW-0472">Membrane</keyword>
<feature type="transmembrane region" description="Helical" evidence="10">
    <location>
        <begin position="308"/>
        <end position="329"/>
    </location>
</feature>
<dbReference type="PANTHER" id="PTHR24228">
    <property type="entry name" value="B2 BRADYKININ RECEPTOR/ANGIOTENSIN II RECEPTOR"/>
    <property type="match status" value="1"/>
</dbReference>
<dbReference type="OMA" id="IRNASTW"/>
<protein>
    <recommendedName>
        <fullName evidence="11">G-protein coupled receptors family 1 profile domain-containing protein</fullName>
    </recommendedName>
</protein>
<feature type="transmembrane region" description="Helical" evidence="10">
    <location>
        <begin position="144"/>
        <end position="168"/>
    </location>
</feature>
<evidence type="ECO:0000313" key="12">
    <source>
        <dbReference type="EMBL" id="TRY76927.1"/>
    </source>
</evidence>
<keyword evidence="3" id="KW-1003">Cell membrane</keyword>
<keyword evidence="4 10" id="KW-0812">Transmembrane</keyword>
<accession>A0A553PGX9</accession>
<feature type="transmembrane region" description="Helical" evidence="10">
    <location>
        <begin position="282"/>
        <end position="302"/>
    </location>
</feature>
<dbReference type="InterPro" id="IPR017452">
    <property type="entry name" value="GPCR_Rhodpsn_7TM"/>
</dbReference>
<dbReference type="EMBL" id="VCGU01000004">
    <property type="protein sequence ID" value="TRY76927.1"/>
    <property type="molecule type" value="Genomic_DNA"/>
</dbReference>
<name>A0A553PGX9_TIGCA</name>
<keyword evidence="5 10" id="KW-1133">Transmembrane helix</keyword>
<evidence type="ECO:0000256" key="4">
    <source>
        <dbReference type="ARBA" id="ARBA00022692"/>
    </source>
</evidence>
<evidence type="ECO:0000256" key="7">
    <source>
        <dbReference type="ARBA" id="ARBA00023136"/>
    </source>
</evidence>
<evidence type="ECO:0000256" key="9">
    <source>
        <dbReference type="ARBA" id="ARBA00023224"/>
    </source>
</evidence>
<feature type="transmembrane region" description="Helical" evidence="10">
    <location>
        <begin position="180"/>
        <end position="198"/>
    </location>
</feature>
<feature type="transmembrane region" description="Helical" evidence="10">
    <location>
        <begin position="103"/>
        <end position="124"/>
    </location>
</feature>
<dbReference type="STRING" id="6832.A0A553PGX9"/>
<dbReference type="Proteomes" id="UP000318571">
    <property type="component" value="Chromosome 5"/>
</dbReference>
<evidence type="ECO:0000259" key="11">
    <source>
        <dbReference type="PROSITE" id="PS50262"/>
    </source>
</evidence>
<evidence type="ECO:0000256" key="10">
    <source>
        <dbReference type="SAM" id="Phobius"/>
    </source>
</evidence>
<keyword evidence="8" id="KW-0675">Receptor</keyword>
<proteinExistence type="inferred from homology"/>
<evidence type="ECO:0000256" key="1">
    <source>
        <dbReference type="ARBA" id="ARBA00004651"/>
    </source>
</evidence>